<dbReference type="SUPFAM" id="SSF89562">
    <property type="entry name" value="RraA-like"/>
    <property type="match status" value="1"/>
</dbReference>
<accession>A0A558H154</accession>
<name>A0A558H154_PAENT</name>
<dbReference type="EC" id="4.1.1.112" evidence="6"/>
<dbReference type="PANTHER" id="PTHR33254:SF4">
    <property type="entry name" value="4-HYDROXY-4-METHYL-2-OXOGLUTARATE ALDOLASE 3-RELATED"/>
    <property type="match status" value="1"/>
</dbReference>
<dbReference type="PANTHER" id="PTHR33254">
    <property type="entry name" value="4-HYDROXY-4-METHYL-2-OXOGLUTARATE ALDOLASE 3-RELATED"/>
    <property type="match status" value="1"/>
</dbReference>
<evidence type="ECO:0000256" key="10">
    <source>
        <dbReference type="ARBA" id="ARBA00030169"/>
    </source>
</evidence>
<comment type="cofactor">
    <cofactor evidence="13">
        <name>Mg(2+)</name>
        <dbReference type="ChEBI" id="CHEBI:18420"/>
    </cofactor>
</comment>
<evidence type="ECO:0000256" key="1">
    <source>
        <dbReference type="ARBA" id="ARBA00001342"/>
    </source>
</evidence>
<organism evidence="14 15">
    <name type="scientific">Paenarthrobacter nitroguajacolicus</name>
    <name type="common">Arthrobacter nitroguajacolicus</name>
    <dbReference type="NCBI Taxonomy" id="211146"/>
    <lineage>
        <taxon>Bacteria</taxon>
        <taxon>Bacillati</taxon>
        <taxon>Actinomycetota</taxon>
        <taxon>Actinomycetes</taxon>
        <taxon>Micrococcales</taxon>
        <taxon>Micrococcaceae</taxon>
        <taxon>Paenarthrobacter</taxon>
    </lineage>
</organism>
<evidence type="ECO:0000256" key="9">
    <source>
        <dbReference type="ARBA" id="ARBA00029596"/>
    </source>
</evidence>
<comment type="catalytic activity">
    <reaction evidence="12">
        <text>oxaloacetate + H(+) = pyruvate + CO2</text>
        <dbReference type="Rhea" id="RHEA:15641"/>
        <dbReference type="ChEBI" id="CHEBI:15361"/>
        <dbReference type="ChEBI" id="CHEBI:15378"/>
        <dbReference type="ChEBI" id="CHEBI:16452"/>
        <dbReference type="ChEBI" id="CHEBI:16526"/>
        <dbReference type="EC" id="4.1.1.112"/>
    </reaction>
</comment>
<evidence type="ECO:0000256" key="13">
    <source>
        <dbReference type="PIRSR" id="PIRSR605493-1"/>
    </source>
</evidence>
<evidence type="ECO:0000313" key="15">
    <source>
        <dbReference type="Proteomes" id="UP000316500"/>
    </source>
</evidence>
<keyword evidence="13" id="KW-0479">Metal-binding</keyword>
<protein>
    <recommendedName>
        <fullName evidence="7">Putative 4-hydroxy-4-methyl-2-oxoglutarate aldolase</fullName>
        <ecNumber evidence="6">4.1.1.112</ecNumber>
        <ecNumber evidence="5">4.1.3.17</ecNumber>
    </recommendedName>
    <alternativeName>
        <fullName evidence="11">Oxaloacetate decarboxylase</fullName>
    </alternativeName>
    <alternativeName>
        <fullName evidence="9">Regulator of ribonuclease activity homolog</fullName>
    </alternativeName>
    <alternativeName>
        <fullName evidence="10">RraA-like protein</fullName>
    </alternativeName>
</protein>
<evidence type="ECO:0000256" key="11">
    <source>
        <dbReference type="ARBA" id="ARBA00032305"/>
    </source>
</evidence>
<reference evidence="14 15" key="1">
    <citation type="submission" date="2019-07" db="EMBL/GenBank/DDBJ databases">
        <title>Diversity of Bacteria from Kongsfjorden, Arctic.</title>
        <authorList>
            <person name="Yu Y."/>
        </authorList>
    </citation>
    <scope>NUCLEOTIDE SEQUENCE [LARGE SCALE GENOMIC DNA]</scope>
    <source>
        <strain evidence="14 15">SM1928</strain>
    </source>
</reference>
<proteinExistence type="inferred from homology"/>
<comment type="subunit">
    <text evidence="4">Homotrimer.</text>
</comment>
<evidence type="ECO:0000256" key="8">
    <source>
        <dbReference type="ARBA" id="ARBA00025046"/>
    </source>
</evidence>
<comment type="catalytic activity">
    <reaction evidence="1">
        <text>4-hydroxy-4-methyl-2-oxoglutarate = 2 pyruvate</text>
        <dbReference type="Rhea" id="RHEA:22748"/>
        <dbReference type="ChEBI" id="CHEBI:15361"/>
        <dbReference type="ChEBI" id="CHEBI:58276"/>
        <dbReference type="EC" id="4.1.3.17"/>
    </reaction>
</comment>
<dbReference type="GO" id="GO:0046872">
    <property type="term" value="F:metal ion binding"/>
    <property type="evidence" value="ECO:0007669"/>
    <property type="project" value="UniProtKB-KW"/>
</dbReference>
<evidence type="ECO:0000256" key="12">
    <source>
        <dbReference type="ARBA" id="ARBA00047973"/>
    </source>
</evidence>
<evidence type="ECO:0000256" key="5">
    <source>
        <dbReference type="ARBA" id="ARBA00012213"/>
    </source>
</evidence>
<dbReference type="Pfam" id="PF03737">
    <property type="entry name" value="RraA-like"/>
    <property type="match status" value="1"/>
</dbReference>
<evidence type="ECO:0000256" key="7">
    <source>
        <dbReference type="ARBA" id="ARBA00016549"/>
    </source>
</evidence>
<dbReference type="Gene3D" id="3.50.30.40">
    <property type="entry name" value="Ribonuclease E inhibitor RraA/RraA-like"/>
    <property type="match status" value="1"/>
</dbReference>
<dbReference type="GO" id="GO:0008948">
    <property type="term" value="F:oxaloacetate decarboxylase activity"/>
    <property type="evidence" value="ECO:0007669"/>
    <property type="project" value="UniProtKB-EC"/>
</dbReference>
<dbReference type="InterPro" id="IPR036704">
    <property type="entry name" value="RraA/RraA-like_sf"/>
</dbReference>
<dbReference type="OrthoDB" id="943692at2"/>
<evidence type="ECO:0000256" key="3">
    <source>
        <dbReference type="ARBA" id="ARBA00008621"/>
    </source>
</evidence>
<sequence length="215" mass="22074">MRGSPCRETRGCPVTPTILEDLTDVSYPTIGHFLEEGFVSPAVQSLLDNVKIAGPAVTVRIADHDAIAMNRALLALKPGDVLVVDMLGDHRHAPVGAVTAAAALAQGAAAVVVDGVATDVLELRQTGLPVFARGTSCLTTKRLHGNGSAVNVPVRCGGVEVNPGDLVLGDDNGLIVLSPDAAQDVLAKALQSDAAEPDILARITSGEPLESILAL</sequence>
<dbReference type="AlphaFoldDB" id="A0A558H154"/>
<comment type="cofactor">
    <cofactor evidence="2">
        <name>a divalent metal cation</name>
        <dbReference type="ChEBI" id="CHEBI:60240"/>
    </cofactor>
</comment>
<dbReference type="Proteomes" id="UP000316500">
    <property type="component" value="Unassembled WGS sequence"/>
</dbReference>
<dbReference type="CDD" id="cd16841">
    <property type="entry name" value="RraA_family"/>
    <property type="match status" value="1"/>
</dbReference>
<gene>
    <name evidence="14" type="ORF">FQP90_11545</name>
</gene>
<evidence type="ECO:0000313" key="14">
    <source>
        <dbReference type="EMBL" id="TVU62853.1"/>
    </source>
</evidence>
<comment type="similarity">
    <text evidence="3">Belongs to the class II aldolase/RraA-like family.</text>
</comment>
<evidence type="ECO:0000256" key="4">
    <source>
        <dbReference type="ARBA" id="ARBA00011233"/>
    </source>
</evidence>
<evidence type="ECO:0000256" key="2">
    <source>
        <dbReference type="ARBA" id="ARBA00001968"/>
    </source>
</evidence>
<dbReference type="GO" id="GO:0047443">
    <property type="term" value="F:4-hydroxy-4-methyl-2-oxoglutarate aldolase activity"/>
    <property type="evidence" value="ECO:0007669"/>
    <property type="project" value="UniProtKB-EC"/>
</dbReference>
<dbReference type="EMBL" id="VNFK01000007">
    <property type="protein sequence ID" value="TVU62853.1"/>
    <property type="molecule type" value="Genomic_DNA"/>
</dbReference>
<dbReference type="EC" id="4.1.3.17" evidence="5"/>
<dbReference type="InterPro" id="IPR005493">
    <property type="entry name" value="RraA/RraA-like"/>
</dbReference>
<evidence type="ECO:0000256" key="6">
    <source>
        <dbReference type="ARBA" id="ARBA00012947"/>
    </source>
</evidence>
<comment type="function">
    <text evidence="8">Catalyzes the aldol cleavage of 4-hydroxy-4-methyl-2-oxoglutarate (HMG) into 2 molecules of pyruvate. Also contains a secondary oxaloacetate (OAA) decarboxylase activity due to the common pyruvate enolate transition state formed following C-C bond cleavage in the retro-aldol and decarboxylation reactions.</text>
</comment>
<keyword evidence="13" id="KW-0460">Magnesium</keyword>
<feature type="binding site" evidence="13">
    <location>
        <position position="119"/>
    </location>
    <ligand>
        <name>Mg(2+)</name>
        <dbReference type="ChEBI" id="CHEBI:18420"/>
    </ligand>
</feature>
<comment type="caution">
    <text evidence="14">The sequence shown here is derived from an EMBL/GenBank/DDBJ whole genome shotgun (WGS) entry which is preliminary data.</text>
</comment>